<evidence type="ECO:0000259" key="2">
    <source>
        <dbReference type="Pfam" id="PF23572"/>
    </source>
</evidence>
<dbReference type="Pfam" id="PF23572">
    <property type="entry name" value="GH3_C"/>
    <property type="match status" value="1"/>
</dbReference>
<evidence type="ECO:0000259" key="1">
    <source>
        <dbReference type="Pfam" id="PF23571"/>
    </source>
</evidence>
<dbReference type="Pfam" id="PF03321">
    <property type="entry name" value="GH3"/>
    <property type="match status" value="1"/>
</dbReference>
<dbReference type="GO" id="GO:0016881">
    <property type="term" value="F:acid-amino acid ligase activity"/>
    <property type="evidence" value="ECO:0007669"/>
    <property type="project" value="TreeGrafter"/>
</dbReference>
<dbReference type="InterPro" id="IPR055378">
    <property type="entry name" value="GH3_C"/>
</dbReference>
<dbReference type="GO" id="GO:0005737">
    <property type="term" value="C:cytoplasm"/>
    <property type="evidence" value="ECO:0007669"/>
    <property type="project" value="TreeGrafter"/>
</dbReference>
<comment type="caution">
    <text evidence="3">The sequence shown here is derived from an EMBL/GenBank/DDBJ whole genome shotgun (WGS) entry which is preliminary data.</text>
</comment>
<dbReference type="RefSeq" id="WP_171609590.1">
    <property type="nucleotide sequence ID" value="NZ_WHPF01000017.1"/>
</dbReference>
<organism evidence="3 4">
    <name type="scientific">Limnovirga soli</name>
    <dbReference type="NCBI Taxonomy" id="2656915"/>
    <lineage>
        <taxon>Bacteria</taxon>
        <taxon>Pseudomonadati</taxon>
        <taxon>Bacteroidota</taxon>
        <taxon>Chitinophagia</taxon>
        <taxon>Chitinophagales</taxon>
        <taxon>Chitinophagaceae</taxon>
        <taxon>Limnovirga</taxon>
    </lineage>
</organism>
<feature type="domain" description="GH3 C-terminal" evidence="2">
    <location>
        <begin position="375"/>
        <end position="486"/>
    </location>
</feature>
<evidence type="ECO:0000313" key="3">
    <source>
        <dbReference type="EMBL" id="NNV57639.1"/>
    </source>
</evidence>
<evidence type="ECO:0008006" key="5">
    <source>
        <dbReference type="Google" id="ProtNLM"/>
    </source>
</evidence>
<sequence>MNLKSLLARPFANYIYNKIAKGMETAVADQQHILKSLIKSAINTDFGKDHGFSNIHNYEDFKKQVPIRDYELLKPYIEKIKEGRHNVLWKGKPIYFAKTSGTTSGVKYIPITKESIPNHINSARDALLCYLAQTGNYAFTQGKMIFLSGSPELDRIAGIPTGRLSGIVNHHVPKYLRGNQLPSYQTNCIEEWEAKLDKIVEETYHQNMTLISGIPPWMQMYFDRLMEKSGKKVGELFPNFNLMVQGGVNFEPYKAKIFESIGRKIDSIELFPASEGFFAFQDSQTEPGLLLNTNSGIFFEFIPATEIFNENPTRLSLEEVKIGENYALIINNNAGLWGYNLGDTIKFVSTSPYRIIVSGRIKHFISAFGEHVIGEEVEAALLKTANEENIKIVEFTVAPMVQQNNEKSYHEWFIEFENLPANIDAFKQKVDNNLRAKNVYYDDLITGNILQELKITQIRKNGFIDYMKSIGKLGGQNKLPRLSNDRTIANALAPYITQV</sequence>
<feature type="domain" description="GH3 middle" evidence="1">
    <location>
        <begin position="294"/>
        <end position="352"/>
    </location>
</feature>
<protein>
    <recommendedName>
        <fullName evidence="5">GH3 auxin-responsive promoter</fullName>
    </recommendedName>
</protein>
<name>A0A8J8FMK7_9BACT</name>
<evidence type="ECO:0000313" key="4">
    <source>
        <dbReference type="Proteomes" id="UP000598971"/>
    </source>
</evidence>
<gene>
    <name evidence="3" type="ORF">GD597_19375</name>
</gene>
<dbReference type="PANTHER" id="PTHR31901:SF9">
    <property type="entry name" value="GH3 DOMAIN-CONTAINING PROTEIN"/>
    <property type="match status" value="1"/>
</dbReference>
<dbReference type="InterPro" id="IPR004993">
    <property type="entry name" value="GH3"/>
</dbReference>
<dbReference type="AlphaFoldDB" id="A0A8J8FMK7"/>
<dbReference type="EMBL" id="WHPF01000017">
    <property type="protein sequence ID" value="NNV57639.1"/>
    <property type="molecule type" value="Genomic_DNA"/>
</dbReference>
<reference evidence="3" key="1">
    <citation type="submission" date="2019-10" db="EMBL/GenBank/DDBJ databases">
        <title>Draft genome sequence of Panacibacter sp. KCS-6.</title>
        <authorList>
            <person name="Yim K.J."/>
        </authorList>
    </citation>
    <scope>NUCLEOTIDE SEQUENCE</scope>
    <source>
        <strain evidence="3">KCS-6</strain>
    </source>
</reference>
<keyword evidence="4" id="KW-1185">Reference proteome</keyword>
<proteinExistence type="predicted"/>
<dbReference type="SUPFAM" id="SSF56801">
    <property type="entry name" value="Acetyl-CoA synthetase-like"/>
    <property type="match status" value="1"/>
</dbReference>
<dbReference type="InterPro" id="IPR055377">
    <property type="entry name" value="GH3_M"/>
</dbReference>
<accession>A0A8J8FMK7</accession>
<dbReference type="PANTHER" id="PTHR31901">
    <property type="entry name" value="GH3 DOMAIN-CONTAINING PROTEIN"/>
    <property type="match status" value="1"/>
</dbReference>
<dbReference type="Pfam" id="PF23571">
    <property type="entry name" value="GH3_M"/>
    <property type="match status" value="1"/>
</dbReference>
<dbReference type="Proteomes" id="UP000598971">
    <property type="component" value="Unassembled WGS sequence"/>
</dbReference>